<dbReference type="NCBIfam" id="TIGR01554">
    <property type="entry name" value="major_cap_HK97"/>
    <property type="match status" value="1"/>
</dbReference>
<dbReference type="Pfam" id="PF05065">
    <property type="entry name" value="Phage_capsid"/>
    <property type="match status" value="1"/>
</dbReference>
<evidence type="ECO:0000313" key="4">
    <source>
        <dbReference type="Proteomes" id="UP000195101"/>
    </source>
</evidence>
<dbReference type="Gene3D" id="3.30.2400.10">
    <property type="entry name" value="Major capsid protein gp5"/>
    <property type="match status" value="1"/>
</dbReference>
<sequence>MTIFTNTDDVSGLLPAEYGDLIIRPVEAASVALSVSSSVVIDAHDWHVPILTDDAGAAWVDEGDDLTNTEPKFAELVVTPSKVGAVIAISRELADDSSPEAAAAVADSIGRAIAAQVDRAYFGNLATPAPKGLDSLTGTTAPAVLSAGASWANTDPFAAAIASAQLEGATIDNFVANPVDYLQLMQLKRQVDSNEPLLGLDATSATRRLLLGVPLLASKHVEPGTIWGIPKQKAIVVIRKNVTVTTSDEVYFTTDRVAVKSTMRVGFAFPQPKALVKIELGV</sequence>
<dbReference type="AlphaFoldDB" id="A0A251YMX4"/>
<dbReference type="InterPro" id="IPR024455">
    <property type="entry name" value="Phage_capsid"/>
</dbReference>
<dbReference type="Gene3D" id="3.30.2320.10">
    <property type="entry name" value="hypothetical protein PF0899 domain"/>
    <property type="match status" value="1"/>
</dbReference>
<name>A0A251YMX4_9MICO</name>
<accession>A0A251YMX4</accession>
<evidence type="ECO:0000259" key="2">
    <source>
        <dbReference type="Pfam" id="PF05065"/>
    </source>
</evidence>
<evidence type="ECO:0000256" key="1">
    <source>
        <dbReference type="ARBA" id="ARBA00004328"/>
    </source>
</evidence>
<dbReference type="EMBL" id="MDJZ01000011">
    <property type="protein sequence ID" value="OUE25513.1"/>
    <property type="molecule type" value="Genomic_DNA"/>
</dbReference>
<dbReference type="Proteomes" id="UP000195101">
    <property type="component" value="Unassembled WGS sequence"/>
</dbReference>
<dbReference type="InterPro" id="IPR054612">
    <property type="entry name" value="Phage_capsid-like_C"/>
</dbReference>
<gene>
    <name evidence="3" type="ORF">BFL37_05880</name>
</gene>
<comment type="subcellular location">
    <subcellularLocation>
        <location evidence="1">Virion</location>
    </subcellularLocation>
</comment>
<organism evidence="3 4">
    <name type="scientific">Clavibacter michiganensis</name>
    <dbReference type="NCBI Taxonomy" id="28447"/>
    <lineage>
        <taxon>Bacteria</taxon>
        <taxon>Bacillati</taxon>
        <taxon>Actinomycetota</taxon>
        <taxon>Actinomycetes</taxon>
        <taxon>Micrococcales</taxon>
        <taxon>Microbacteriaceae</taxon>
        <taxon>Clavibacter</taxon>
    </lineage>
</organism>
<evidence type="ECO:0000313" key="3">
    <source>
        <dbReference type="EMBL" id="OUE25513.1"/>
    </source>
</evidence>
<reference evidence="3 4" key="1">
    <citation type="submission" date="2016-08" db="EMBL/GenBank/DDBJ databases">
        <title>Genome sequence of Clavibacter michiganensis spp strain CFBP8019.</title>
        <authorList>
            <person name="Thapa S.P."/>
            <person name="Coaker G."/>
            <person name="Jacques M.-A."/>
        </authorList>
    </citation>
    <scope>NUCLEOTIDE SEQUENCE [LARGE SCALE GENOMIC DNA]</scope>
    <source>
        <strain evidence="3">CFBP8019</strain>
    </source>
</reference>
<protein>
    <submittedName>
        <fullName evidence="3">Phage capsid family protein</fullName>
    </submittedName>
</protein>
<dbReference type="RefSeq" id="WP_172403750.1">
    <property type="nucleotide sequence ID" value="NZ_MDJZ01000011.1"/>
</dbReference>
<proteinExistence type="predicted"/>
<keyword evidence="4" id="KW-1185">Reference proteome</keyword>
<dbReference type="SUPFAM" id="SSF56563">
    <property type="entry name" value="Major capsid protein gp5"/>
    <property type="match status" value="1"/>
</dbReference>
<comment type="caution">
    <text evidence="3">The sequence shown here is derived from an EMBL/GenBank/DDBJ whole genome shotgun (WGS) entry which is preliminary data.</text>
</comment>
<feature type="domain" description="Phage capsid-like C-terminal" evidence="2">
    <location>
        <begin position="13"/>
        <end position="279"/>
    </location>
</feature>